<evidence type="ECO:0000313" key="1">
    <source>
        <dbReference type="EMBL" id="MXO01856.1"/>
    </source>
</evidence>
<organism evidence="1 2">
    <name type="scientific">Shinella zoogloeoides</name>
    <name type="common">Crabtreella saccharophila</name>
    <dbReference type="NCBI Taxonomy" id="352475"/>
    <lineage>
        <taxon>Bacteria</taxon>
        <taxon>Pseudomonadati</taxon>
        <taxon>Pseudomonadota</taxon>
        <taxon>Alphaproteobacteria</taxon>
        <taxon>Hyphomicrobiales</taxon>
        <taxon>Rhizobiaceae</taxon>
        <taxon>Shinella</taxon>
    </lineage>
</organism>
<comment type="caution">
    <text evidence="1">The sequence shown here is derived from an EMBL/GenBank/DDBJ whole genome shotgun (WGS) entry which is preliminary data.</text>
</comment>
<dbReference type="AlphaFoldDB" id="A0A6N8TI11"/>
<dbReference type="OrthoDB" id="8420682at2"/>
<name>A0A6N8TI11_SHIZO</name>
<protein>
    <submittedName>
        <fullName evidence="1">Uncharacterized protein</fullName>
    </submittedName>
</protein>
<sequence>MQNDETLTFYTYAMKVELGPERWKDRAMPAIFFDDVAEARQKVLEVRDAMRADPEMKWEETYIEKIVTVPMTRSAVLGLLNRGVEAIIKDYEIIETIGEN</sequence>
<evidence type="ECO:0000313" key="2">
    <source>
        <dbReference type="Proteomes" id="UP000440304"/>
    </source>
</evidence>
<proteinExistence type="predicted"/>
<dbReference type="Proteomes" id="UP000440304">
    <property type="component" value="Unassembled WGS sequence"/>
</dbReference>
<accession>A0A6N8TI11</accession>
<reference evidence="1 2" key="1">
    <citation type="submission" date="2019-12" db="EMBL/GenBank/DDBJ databases">
        <title>Shinella granuli gen. nov., sp. nov., and proposal of the reclassification of Zoogloea ramigera ATCC 19623 as Shinella zoogloeoides sp. nov.</title>
        <authorList>
            <person name="Gao J."/>
        </authorList>
    </citation>
    <scope>NUCLEOTIDE SEQUENCE [LARGE SCALE GENOMIC DNA]</scope>
    <source>
        <strain evidence="1 2">DSM 287</strain>
    </source>
</reference>
<dbReference type="RefSeq" id="WP_023517500.1">
    <property type="nucleotide sequence ID" value="NZ_CP086613.1"/>
</dbReference>
<gene>
    <name evidence="1" type="ORF">GR156_16165</name>
</gene>
<dbReference type="EMBL" id="WUML01000015">
    <property type="protein sequence ID" value="MXO01856.1"/>
    <property type="molecule type" value="Genomic_DNA"/>
</dbReference>